<keyword evidence="4" id="KW-0408">Iron</keyword>
<gene>
    <name evidence="8" type="primary">FER2</name>
    <name evidence="8" type="ORF">NBO_16g0010</name>
</gene>
<sequence length="119" mass="13251">MPELIKFFFSKLGNIFEVLSPKGPSLLEVAHKNKIELEGACEGSLACSTCHVILDKDLFNKLGEPTDREYDLIDQAYQPRSTSRLGCQVKVNDFIKGKIIEIPSASRNMAVDGYVPQPH</sequence>
<dbReference type="Proteomes" id="UP000016927">
    <property type="component" value="Unassembled WGS sequence"/>
</dbReference>
<dbReference type="PROSITE" id="PS00814">
    <property type="entry name" value="ADX"/>
    <property type="match status" value="1"/>
</dbReference>
<keyword evidence="5" id="KW-0411">Iron-sulfur</keyword>
<accession>R0M9R8</accession>
<evidence type="ECO:0000313" key="9">
    <source>
        <dbReference type="Proteomes" id="UP000016927"/>
    </source>
</evidence>
<dbReference type="InterPro" id="IPR036010">
    <property type="entry name" value="2Fe-2S_ferredoxin-like_sf"/>
</dbReference>
<evidence type="ECO:0000256" key="2">
    <source>
        <dbReference type="ARBA" id="ARBA00022714"/>
    </source>
</evidence>
<dbReference type="PANTHER" id="PTHR23426">
    <property type="entry name" value="FERREDOXIN/ADRENODOXIN"/>
    <property type="match status" value="1"/>
</dbReference>
<dbReference type="GO" id="GO:0046872">
    <property type="term" value="F:metal ion binding"/>
    <property type="evidence" value="ECO:0007669"/>
    <property type="project" value="UniProtKB-KW"/>
</dbReference>
<dbReference type="OMA" id="TPMEEDM"/>
<dbReference type="Gene3D" id="3.10.20.30">
    <property type="match status" value="1"/>
</dbReference>
<evidence type="ECO:0000313" key="8">
    <source>
        <dbReference type="EMBL" id="EOB14724.1"/>
    </source>
</evidence>
<dbReference type="PRINTS" id="PR00355">
    <property type="entry name" value="ADRENODOXIN"/>
</dbReference>
<comment type="cofactor">
    <cofactor evidence="6">
        <name>[2Fe-2S] cluster</name>
        <dbReference type="ChEBI" id="CHEBI:190135"/>
    </cofactor>
</comment>
<dbReference type="PROSITE" id="PS51085">
    <property type="entry name" value="2FE2S_FER_2"/>
    <property type="match status" value="1"/>
</dbReference>
<dbReference type="HOGENOM" id="CLU_082632_5_0_1"/>
<evidence type="ECO:0000256" key="5">
    <source>
        <dbReference type="ARBA" id="ARBA00023014"/>
    </source>
</evidence>
<dbReference type="GO" id="GO:0051537">
    <property type="term" value="F:2 iron, 2 sulfur cluster binding"/>
    <property type="evidence" value="ECO:0007669"/>
    <property type="project" value="UniProtKB-KW"/>
</dbReference>
<dbReference type="CDD" id="cd00207">
    <property type="entry name" value="fer2"/>
    <property type="match status" value="1"/>
</dbReference>
<dbReference type="AlphaFoldDB" id="R0M9R8"/>
<dbReference type="InterPro" id="IPR001041">
    <property type="entry name" value="2Fe-2S_ferredoxin-type"/>
</dbReference>
<dbReference type="EMBL" id="KB908924">
    <property type="protein sequence ID" value="EOB14724.1"/>
    <property type="molecule type" value="Genomic_DNA"/>
</dbReference>
<organism evidence="8 9">
    <name type="scientific">Nosema bombycis (strain CQ1 / CVCC 102059)</name>
    <name type="common">Microsporidian parasite</name>
    <name type="synonym">Pebrine of silkworm</name>
    <dbReference type="NCBI Taxonomy" id="578461"/>
    <lineage>
        <taxon>Eukaryota</taxon>
        <taxon>Fungi</taxon>
        <taxon>Fungi incertae sedis</taxon>
        <taxon>Microsporidia</taxon>
        <taxon>Nosematidae</taxon>
        <taxon>Nosema</taxon>
    </lineage>
</organism>
<evidence type="ECO:0000256" key="6">
    <source>
        <dbReference type="ARBA" id="ARBA00034078"/>
    </source>
</evidence>
<proteinExistence type="inferred from homology"/>
<dbReference type="InterPro" id="IPR018298">
    <property type="entry name" value="Adrenodoxin_Fe-S_BS"/>
</dbReference>
<dbReference type="STRING" id="578461.R0M9R8"/>
<keyword evidence="9" id="KW-1185">Reference proteome</keyword>
<dbReference type="SUPFAM" id="SSF54292">
    <property type="entry name" value="2Fe-2S ferredoxin-like"/>
    <property type="match status" value="1"/>
</dbReference>
<dbReference type="PANTHER" id="PTHR23426:SF65">
    <property type="entry name" value="FERREDOXIN-2, MITOCHONDRIAL"/>
    <property type="match status" value="1"/>
</dbReference>
<evidence type="ECO:0000256" key="1">
    <source>
        <dbReference type="ARBA" id="ARBA00010914"/>
    </source>
</evidence>
<dbReference type="GO" id="GO:0009055">
    <property type="term" value="F:electron transfer activity"/>
    <property type="evidence" value="ECO:0007669"/>
    <property type="project" value="TreeGrafter"/>
</dbReference>
<dbReference type="InterPro" id="IPR012675">
    <property type="entry name" value="Beta-grasp_dom_sf"/>
</dbReference>
<dbReference type="OrthoDB" id="268593at2759"/>
<feature type="domain" description="2Fe-2S ferredoxin-type" evidence="7">
    <location>
        <begin position="3"/>
        <end position="106"/>
    </location>
</feature>
<keyword evidence="2" id="KW-0001">2Fe-2S</keyword>
<evidence type="ECO:0000256" key="3">
    <source>
        <dbReference type="ARBA" id="ARBA00022723"/>
    </source>
</evidence>
<dbReference type="GO" id="GO:0005739">
    <property type="term" value="C:mitochondrion"/>
    <property type="evidence" value="ECO:0007669"/>
    <property type="project" value="TreeGrafter"/>
</dbReference>
<dbReference type="GO" id="GO:0140647">
    <property type="term" value="P:P450-containing electron transport chain"/>
    <property type="evidence" value="ECO:0007669"/>
    <property type="project" value="InterPro"/>
</dbReference>
<dbReference type="VEuPathDB" id="MicrosporidiaDB:NBO_16g0010"/>
<protein>
    <submittedName>
        <fullName evidence="8">2Fe-2S ferredoxin</fullName>
    </submittedName>
</protein>
<dbReference type="InterPro" id="IPR001055">
    <property type="entry name" value="Adrenodoxin-like"/>
</dbReference>
<name>R0M9R8_NOSB1</name>
<evidence type="ECO:0000256" key="4">
    <source>
        <dbReference type="ARBA" id="ARBA00023004"/>
    </source>
</evidence>
<dbReference type="Pfam" id="PF00111">
    <property type="entry name" value="Fer2"/>
    <property type="match status" value="1"/>
</dbReference>
<keyword evidence="3" id="KW-0479">Metal-binding</keyword>
<evidence type="ECO:0000259" key="7">
    <source>
        <dbReference type="PROSITE" id="PS51085"/>
    </source>
</evidence>
<comment type="similarity">
    <text evidence="1">Belongs to the adrenodoxin/putidaredoxin family.</text>
</comment>
<reference evidence="8 9" key="1">
    <citation type="journal article" date="2013" name="BMC Genomics">
        <title>Comparative genomics of parasitic silkworm microsporidia reveal an association between genome expansion and host adaptation.</title>
        <authorList>
            <person name="Pan G."/>
            <person name="Xu J."/>
            <person name="Li T."/>
            <person name="Xia Q."/>
            <person name="Liu S.L."/>
            <person name="Zhang G."/>
            <person name="Li S."/>
            <person name="Li C."/>
            <person name="Liu H."/>
            <person name="Yang L."/>
            <person name="Liu T."/>
            <person name="Zhang X."/>
            <person name="Wu Z."/>
            <person name="Fan W."/>
            <person name="Dang X."/>
            <person name="Xiang H."/>
            <person name="Tao M."/>
            <person name="Li Y."/>
            <person name="Hu J."/>
            <person name="Li Z."/>
            <person name="Lin L."/>
            <person name="Luo J."/>
            <person name="Geng L."/>
            <person name="Wang L."/>
            <person name="Long M."/>
            <person name="Wan Y."/>
            <person name="He N."/>
            <person name="Zhang Z."/>
            <person name="Lu C."/>
            <person name="Keeling P.J."/>
            <person name="Wang J."/>
            <person name="Xiang Z."/>
            <person name="Zhou Z."/>
        </authorList>
    </citation>
    <scope>NUCLEOTIDE SEQUENCE [LARGE SCALE GENOMIC DNA]</scope>
    <source>
        <strain evidence="9">CQ1 / CVCC 102059</strain>
    </source>
</reference>